<feature type="compositionally biased region" description="Basic residues" evidence="1">
    <location>
        <begin position="14"/>
        <end position="29"/>
    </location>
</feature>
<feature type="region of interest" description="Disordered" evidence="1">
    <location>
        <begin position="1"/>
        <end position="118"/>
    </location>
</feature>
<name>A0AAX4P712_9CHLO</name>
<evidence type="ECO:0000313" key="3">
    <source>
        <dbReference type="Proteomes" id="UP001472866"/>
    </source>
</evidence>
<reference evidence="2 3" key="1">
    <citation type="submission" date="2024-03" db="EMBL/GenBank/DDBJ databases">
        <title>Complete genome sequence of the green alga Chloropicon roscoffensis RCC1871.</title>
        <authorList>
            <person name="Lemieux C."/>
            <person name="Pombert J.-F."/>
            <person name="Otis C."/>
            <person name="Turmel M."/>
        </authorList>
    </citation>
    <scope>NUCLEOTIDE SEQUENCE [LARGE SCALE GENOMIC DNA]</scope>
    <source>
        <strain evidence="2 3">RCC1871</strain>
    </source>
</reference>
<proteinExistence type="predicted"/>
<feature type="compositionally biased region" description="Acidic residues" evidence="1">
    <location>
        <begin position="412"/>
        <end position="421"/>
    </location>
</feature>
<gene>
    <name evidence="2" type="ORF">HKI87_05g36580</name>
</gene>
<dbReference type="AlphaFoldDB" id="A0AAX4P712"/>
<feature type="compositionally biased region" description="Pro residues" evidence="1">
    <location>
        <begin position="1"/>
        <end position="10"/>
    </location>
</feature>
<evidence type="ECO:0000313" key="2">
    <source>
        <dbReference type="EMBL" id="WZN62122.1"/>
    </source>
</evidence>
<evidence type="ECO:0000256" key="1">
    <source>
        <dbReference type="SAM" id="MobiDB-lite"/>
    </source>
</evidence>
<keyword evidence="3" id="KW-1185">Reference proteome</keyword>
<feature type="region of interest" description="Disordered" evidence="1">
    <location>
        <begin position="406"/>
        <end position="428"/>
    </location>
</feature>
<dbReference type="EMBL" id="CP151505">
    <property type="protein sequence ID" value="WZN62122.1"/>
    <property type="molecule type" value="Genomic_DNA"/>
</dbReference>
<protein>
    <submittedName>
        <fullName evidence="2">Uncharacterized protein</fullName>
    </submittedName>
</protein>
<sequence length="451" mass="48398">MVRNYTPPPVFQKRGSKINRWTKKPRNKPTKSTPEQKTSTNGPTGQANVGSSNGPTGQANVGNGPTGQANVGSSNGPTGQANVGSSNGPTGQANKSNGPTGQANVGHSNGPTGRANVGNPTLSELRARAKILPNLAGKIEALRHQMDPALFDLLLLLLGDDASPGPSEQGPSVRAPGTTITKMLKADPQLLTEREVFLQNLQATREGPGRDRLLQFLETPSTAGRVYHATPSPVLFEQPFLAIRHGMCKMQKSRTCPFTLPRILTLFSSPIASRDDADGSVIVKDGGTRDLPWSRWNEALCSDTAWSPDHAITLQVTPSGDLMVREYHLGPATDVEAAVVNEEATRTMGDDEAVVFSEETVMLSEEATRSVGDVEAVVVSEEATRSVGDVEAVVVSEEATRSVGDAEAVVVSEEEEEDDEERERSLTRYHGHSLGSIYLEEFLEEYFKESS</sequence>
<organism evidence="2 3">
    <name type="scientific">Chloropicon roscoffensis</name>
    <dbReference type="NCBI Taxonomy" id="1461544"/>
    <lineage>
        <taxon>Eukaryota</taxon>
        <taxon>Viridiplantae</taxon>
        <taxon>Chlorophyta</taxon>
        <taxon>Chloropicophyceae</taxon>
        <taxon>Chloropicales</taxon>
        <taxon>Chloropicaceae</taxon>
        <taxon>Chloropicon</taxon>
    </lineage>
</organism>
<dbReference type="Proteomes" id="UP001472866">
    <property type="component" value="Chromosome 05"/>
</dbReference>
<feature type="compositionally biased region" description="Polar residues" evidence="1">
    <location>
        <begin position="30"/>
        <end position="111"/>
    </location>
</feature>
<accession>A0AAX4P712</accession>